<name>A0A139WWB2_9CYAN</name>
<evidence type="ECO:0000256" key="5">
    <source>
        <dbReference type="ARBA" id="ARBA00013151"/>
    </source>
</evidence>
<dbReference type="UniPathway" id="UPA00115">
    <property type="reaction ID" value="UER00414"/>
</dbReference>
<accession>A0A139WWB2</accession>
<keyword evidence="7 10" id="KW-0808">Transferase</keyword>
<dbReference type="PANTHER" id="PTHR10683">
    <property type="entry name" value="TRANSALDOLASE"/>
    <property type="match status" value="1"/>
</dbReference>
<evidence type="ECO:0000256" key="6">
    <source>
        <dbReference type="ARBA" id="ARBA00022490"/>
    </source>
</evidence>
<comment type="caution">
    <text evidence="10">Lacks conserved residue(s) required for the propagation of feature annotation.</text>
</comment>
<evidence type="ECO:0000256" key="4">
    <source>
        <dbReference type="ARBA" id="ARBA00008426"/>
    </source>
</evidence>
<dbReference type="RefSeq" id="WP_017744760.1">
    <property type="nucleotide sequence ID" value="NZ_KQ976354.1"/>
</dbReference>
<dbReference type="OrthoDB" id="504100at2"/>
<dbReference type="InterPro" id="IPR001585">
    <property type="entry name" value="TAL/FSA"/>
</dbReference>
<dbReference type="Gene3D" id="3.20.20.70">
    <property type="entry name" value="Aldolase class I"/>
    <property type="match status" value="1"/>
</dbReference>
<keyword evidence="8 10" id="KW-0570">Pentose shunt</keyword>
<dbReference type="STRING" id="128403.WA1_44405"/>
<dbReference type="AlphaFoldDB" id="A0A139WWB2"/>
<evidence type="ECO:0000256" key="9">
    <source>
        <dbReference type="ARBA" id="ARBA00023270"/>
    </source>
</evidence>
<dbReference type="InterPro" id="IPR004732">
    <property type="entry name" value="Transaldolase_2"/>
</dbReference>
<evidence type="ECO:0000256" key="3">
    <source>
        <dbReference type="ARBA" id="ARBA00004857"/>
    </source>
</evidence>
<protein>
    <recommendedName>
        <fullName evidence="5 10">Transaldolase</fullName>
        <ecNumber evidence="5 10">2.2.1.2</ecNumber>
    </recommendedName>
</protein>
<comment type="similarity">
    <text evidence="4 10">Belongs to the transaldolase family. Type 2 subfamily.</text>
</comment>
<dbReference type="PIRSF" id="PIRSF036915">
    <property type="entry name" value="Trnald_Bac_Plnt"/>
    <property type="match status" value="1"/>
</dbReference>
<comment type="pathway">
    <text evidence="3 10">Carbohydrate degradation; pentose phosphate pathway; D-glyceraldehyde 3-phosphate and beta-D-fructose 6-phosphate from D-ribose 5-phosphate and D-xylulose 5-phosphate (non-oxidative stage): step 2/3.</text>
</comment>
<dbReference type="GO" id="GO:0006098">
    <property type="term" value="P:pentose-phosphate shunt"/>
    <property type="evidence" value="ECO:0007669"/>
    <property type="project" value="UniProtKB-UniRule"/>
</dbReference>
<evidence type="ECO:0000256" key="7">
    <source>
        <dbReference type="ARBA" id="ARBA00022679"/>
    </source>
</evidence>
<dbReference type="PANTHER" id="PTHR10683:SF31">
    <property type="entry name" value="TRANSALDOLASE"/>
    <property type="match status" value="1"/>
</dbReference>
<dbReference type="InterPro" id="IPR013785">
    <property type="entry name" value="Aldolase_TIM"/>
</dbReference>
<dbReference type="GO" id="GO:0004801">
    <property type="term" value="F:transaldolase activity"/>
    <property type="evidence" value="ECO:0007669"/>
    <property type="project" value="UniProtKB-UniRule"/>
</dbReference>
<dbReference type="GO" id="GO:0005737">
    <property type="term" value="C:cytoplasm"/>
    <property type="evidence" value="ECO:0007669"/>
    <property type="project" value="UniProtKB-SubCell"/>
</dbReference>
<dbReference type="Pfam" id="PF00923">
    <property type="entry name" value="TAL_FSA"/>
    <property type="match status" value="1"/>
</dbReference>
<reference evidence="11 12" key="1">
    <citation type="journal article" date="2013" name="Genome Biol. Evol.">
        <title>Genomes of Stigonematalean cyanobacteria (subsection V) and the evolution of oxygenic photosynthesis from prokaryotes to plastids.</title>
        <authorList>
            <person name="Dagan T."/>
            <person name="Roettger M."/>
            <person name="Stucken K."/>
            <person name="Landan G."/>
            <person name="Koch R."/>
            <person name="Major P."/>
            <person name="Gould S.B."/>
            <person name="Goremykin V.V."/>
            <person name="Rippka R."/>
            <person name="Tandeau de Marsac N."/>
            <person name="Gugger M."/>
            <person name="Lockhart P.J."/>
            <person name="Allen J.F."/>
            <person name="Brune I."/>
            <person name="Maus I."/>
            <person name="Puhler A."/>
            <person name="Martin W.F."/>
        </authorList>
    </citation>
    <scope>NUCLEOTIDE SEQUENCE [LARGE SCALE GENOMIC DNA]</scope>
    <source>
        <strain evidence="11 12">PCC 7110</strain>
    </source>
</reference>
<organism evidence="11 12">
    <name type="scientific">Scytonema hofmannii PCC 7110</name>
    <dbReference type="NCBI Taxonomy" id="128403"/>
    <lineage>
        <taxon>Bacteria</taxon>
        <taxon>Bacillati</taxon>
        <taxon>Cyanobacteriota</taxon>
        <taxon>Cyanophyceae</taxon>
        <taxon>Nostocales</taxon>
        <taxon>Scytonemataceae</taxon>
        <taxon>Scytonema</taxon>
    </lineage>
</organism>
<gene>
    <name evidence="10" type="primary">tal</name>
    <name evidence="11" type="ORF">WA1_44405</name>
</gene>
<comment type="catalytic activity">
    <reaction evidence="10">
        <text>D-sedoheptulose 7-phosphate + D-glyceraldehyde 3-phosphate = D-erythrose 4-phosphate + beta-D-fructose 6-phosphate</text>
        <dbReference type="Rhea" id="RHEA:17053"/>
        <dbReference type="ChEBI" id="CHEBI:16897"/>
        <dbReference type="ChEBI" id="CHEBI:57483"/>
        <dbReference type="ChEBI" id="CHEBI:57634"/>
        <dbReference type="ChEBI" id="CHEBI:59776"/>
        <dbReference type="EC" id="2.2.1.2"/>
    </reaction>
</comment>
<evidence type="ECO:0000313" key="11">
    <source>
        <dbReference type="EMBL" id="KYC36724.1"/>
    </source>
</evidence>
<dbReference type="EMBL" id="ANNX02000047">
    <property type="protein sequence ID" value="KYC36724.1"/>
    <property type="molecule type" value="Genomic_DNA"/>
</dbReference>
<keyword evidence="6 10" id="KW-0963">Cytoplasm</keyword>
<dbReference type="HAMAP" id="MF_00493">
    <property type="entry name" value="Transaldolase_2"/>
    <property type="match status" value="1"/>
</dbReference>
<evidence type="ECO:0000256" key="10">
    <source>
        <dbReference type="HAMAP-Rule" id="MF_00493"/>
    </source>
</evidence>
<evidence type="ECO:0000256" key="2">
    <source>
        <dbReference type="ARBA" id="ARBA00004496"/>
    </source>
</evidence>
<sequence>MNLLPSLRRYGQSVWLTGFERGWISRGELQQYIESDGLRGVRSNFQSLQVAIEGHEYNRDFTILAQQGMSRNARSDYNYLIVRDLQLAADFFKQVHSQTQGCNGYVQIDLPPDALLQPETAIAAAQDIWQSVGWSNLLLRIPATQLLLPVIEHLIGNRINVNATLVFSPSIYEQVFDSYLRGLESLIQQGKLVSDVVCFTTVPIGRLDRAINPLITDTETSFSVMQAKLLYQHYRNLCQRVGEAFPLEIRWQSLSEGVKPLRLVWDCTDIPPESAWRYIQTLVAPETVMMLDTLTLLRYREISLLPALLTDDEQVEQLVTSGLSEISLDERVDQLVNEEMARSLNAFQQLLDTIEQKRRR</sequence>
<comment type="caution">
    <text evidence="11">The sequence shown here is derived from an EMBL/GenBank/DDBJ whole genome shotgun (WGS) entry which is preliminary data.</text>
</comment>
<dbReference type="EC" id="2.2.1.2" evidence="5 10"/>
<dbReference type="Proteomes" id="UP000076925">
    <property type="component" value="Unassembled WGS sequence"/>
</dbReference>
<keyword evidence="9 10" id="KW-0704">Schiff base</keyword>
<comment type="function">
    <text evidence="1 10">Transaldolase is important for the balance of metabolites in the pentose-phosphate pathway.</text>
</comment>
<keyword evidence="12" id="KW-1185">Reference proteome</keyword>
<dbReference type="SUPFAM" id="SSF51569">
    <property type="entry name" value="Aldolase"/>
    <property type="match status" value="1"/>
</dbReference>
<proteinExistence type="inferred from homology"/>
<comment type="subcellular location">
    <subcellularLocation>
        <location evidence="2 10">Cytoplasm</location>
    </subcellularLocation>
</comment>
<evidence type="ECO:0000313" key="12">
    <source>
        <dbReference type="Proteomes" id="UP000076925"/>
    </source>
</evidence>
<dbReference type="GO" id="GO:0005975">
    <property type="term" value="P:carbohydrate metabolic process"/>
    <property type="evidence" value="ECO:0007669"/>
    <property type="project" value="InterPro"/>
</dbReference>
<evidence type="ECO:0000256" key="1">
    <source>
        <dbReference type="ARBA" id="ARBA00003518"/>
    </source>
</evidence>
<evidence type="ECO:0000256" key="8">
    <source>
        <dbReference type="ARBA" id="ARBA00023126"/>
    </source>
</evidence>